<dbReference type="EMBL" id="FWDM01000021">
    <property type="protein sequence ID" value="SLM13231.1"/>
    <property type="molecule type" value="Genomic_DNA"/>
</dbReference>
<dbReference type="AlphaFoldDB" id="A0A3P3XIX5"/>
<protein>
    <submittedName>
        <fullName evidence="1">Uncharacterized protein</fullName>
    </submittedName>
</protein>
<organism evidence="1">
    <name type="scientific">uncultured spirochete</name>
    <dbReference type="NCBI Taxonomy" id="156406"/>
    <lineage>
        <taxon>Bacteria</taxon>
        <taxon>Pseudomonadati</taxon>
        <taxon>Spirochaetota</taxon>
        <taxon>Spirochaetia</taxon>
        <taxon>Spirochaetales</taxon>
        <taxon>environmental samples</taxon>
    </lineage>
</organism>
<reference evidence="1" key="1">
    <citation type="submission" date="2017-02" db="EMBL/GenBank/DDBJ databases">
        <authorList>
            <person name="Regsiter A."/>
            <person name="William W."/>
        </authorList>
    </citation>
    <scope>NUCLEOTIDE SEQUENCE</scope>
    <source>
        <strain evidence="1">Bib</strain>
    </source>
</reference>
<sequence>MMRLSLYLLGHNYLKPFRIRAHKGMHPRTHAEAAGIPVHLVQHFVQALTGGIRDFLSRCTLSETMRRTWEKRWKTPGKDKAEYLPKYALA</sequence>
<gene>
    <name evidence="1" type="ORF">SPIROBIBN47_280059</name>
</gene>
<name>A0A3P3XIX5_9SPIR</name>
<accession>A0A3P3XIX5</accession>
<proteinExistence type="predicted"/>
<evidence type="ECO:0000313" key="1">
    <source>
        <dbReference type="EMBL" id="SLM13231.1"/>
    </source>
</evidence>